<dbReference type="RefSeq" id="WP_317995147.1">
    <property type="nucleotide sequence ID" value="NZ_AP025523.1"/>
</dbReference>
<evidence type="ECO:0000313" key="3">
    <source>
        <dbReference type="EMBL" id="BDE07565.1"/>
    </source>
</evidence>
<dbReference type="InterPro" id="IPR029025">
    <property type="entry name" value="T3SS_substrate_exporter_C"/>
</dbReference>
<dbReference type="Pfam" id="PF01312">
    <property type="entry name" value="Bac_export_2"/>
    <property type="match status" value="1"/>
</dbReference>
<name>A0AAN1XY64_UNVUL</name>
<dbReference type="PANTHER" id="PTHR30531:SF12">
    <property type="entry name" value="FLAGELLAR BIOSYNTHETIC PROTEIN FLHB"/>
    <property type="match status" value="1"/>
</dbReference>
<dbReference type="PRINTS" id="PR00950">
    <property type="entry name" value="TYPE3IMSPROT"/>
</dbReference>
<organism evidence="3 4">
    <name type="scientific">Vulcanimicrobium alpinum</name>
    <dbReference type="NCBI Taxonomy" id="3016050"/>
    <lineage>
        <taxon>Bacteria</taxon>
        <taxon>Bacillati</taxon>
        <taxon>Vulcanimicrobiota</taxon>
        <taxon>Vulcanimicrobiia</taxon>
        <taxon>Vulcanimicrobiales</taxon>
        <taxon>Vulcanimicrobiaceae</taxon>
        <taxon>Vulcanimicrobium</taxon>
    </lineage>
</organism>
<dbReference type="AlphaFoldDB" id="A0AAN1XY64"/>
<evidence type="ECO:0000256" key="1">
    <source>
        <dbReference type="SAM" id="MobiDB-lite"/>
    </source>
</evidence>
<reference evidence="3 4" key="1">
    <citation type="journal article" date="2022" name="ISME Commun">
        <title>Vulcanimicrobium alpinus gen. nov. sp. nov., the first cultivated representative of the candidate phylum 'Eremiobacterota', is a metabolically versatile aerobic anoxygenic phototroph.</title>
        <authorList>
            <person name="Yabe S."/>
            <person name="Muto K."/>
            <person name="Abe K."/>
            <person name="Yokota A."/>
            <person name="Staudigel H."/>
            <person name="Tebo B.M."/>
        </authorList>
    </citation>
    <scope>NUCLEOTIDE SEQUENCE [LARGE SCALE GENOMIC DNA]</scope>
    <source>
        <strain evidence="3 4">WC8-2</strain>
    </source>
</reference>
<sequence length="336" mass="34800">MSDDKRFDPTPARRERARREGNVARSAEVGGIAAFAAATVATACVLPFVGGAILASFAALARQPQGAIPFALPLAFAAALVPACAAAVAGGAAVLVQGGGLPLAAPRVDVKRLDPIAGLKRMLGAEAAIATARAACAFALGCAALWPALVALVAAGANSGDPATIAQLARDAALRACGACCAIGAVFAVADYGLSRRRWLRGLRMSFDEMKRDAKESDGDPHVRARRKAFHRDLVRNAVSRTREASFVVVNPTHVAVALRYAPPAHPVPEILVRASDDAAQRVRAIAVERGLPIVENVPLARLLFATGTRGRAIPPETYVAVAQIVAELTHAGLLT</sequence>
<feature type="transmembrane region" description="Helical" evidence="2">
    <location>
        <begin position="70"/>
        <end position="96"/>
    </location>
</feature>
<feature type="region of interest" description="Disordered" evidence="1">
    <location>
        <begin position="1"/>
        <end position="21"/>
    </location>
</feature>
<dbReference type="KEGG" id="vab:WPS_28410"/>
<dbReference type="GO" id="GO:0005886">
    <property type="term" value="C:plasma membrane"/>
    <property type="evidence" value="ECO:0007669"/>
    <property type="project" value="TreeGrafter"/>
</dbReference>
<dbReference type="GO" id="GO:0009306">
    <property type="term" value="P:protein secretion"/>
    <property type="evidence" value="ECO:0007669"/>
    <property type="project" value="InterPro"/>
</dbReference>
<dbReference type="Proteomes" id="UP001317532">
    <property type="component" value="Chromosome"/>
</dbReference>
<feature type="transmembrane region" description="Helical" evidence="2">
    <location>
        <begin position="130"/>
        <end position="153"/>
    </location>
</feature>
<keyword evidence="4" id="KW-1185">Reference proteome</keyword>
<dbReference type="PANTHER" id="PTHR30531">
    <property type="entry name" value="FLAGELLAR BIOSYNTHETIC PROTEIN FLHB"/>
    <property type="match status" value="1"/>
</dbReference>
<proteinExistence type="predicted"/>
<accession>A0AAN1XY64</accession>
<evidence type="ECO:0000256" key="2">
    <source>
        <dbReference type="SAM" id="Phobius"/>
    </source>
</evidence>
<keyword evidence="2" id="KW-1133">Transmembrane helix</keyword>
<dbReference type="Gene3D" id="3.40.1690.10">
    <property type="entry name" value="secretion proteins EscU"/>
    <property type="match status" value="1"/>
</dbReference>
<keyword evidence="2" id="KW-0812">Transmembrane</keyword>
<gene>
    <name evidence="3" type="ORF">WPS_28410</name>
</gene>
<dbReference type="InterPro" id="IPR006135">
    <property type="entry name" value="T3SS_substrate_exporter"/>
</dbReference>
<evidence type="ECO:0000313" key="4">
    <source>
        <dbReference type="Proteomes" id="UP001317532"/>
    </source>
</evidence>
<protein>
    <submittedName>
        <fullName evidence="3">Type III secretion system protein HrcU</fullName>
    </submittedName>
</protein>
<dbReference type="EMBL" id="AP025523">
    <property type="protein sequence ID" value="BDE07565.1"/>
    <property type="molecule type" value="Genomic_DNA"/>
</dbReference>
<feature type="transmembrane region" description="Helical" evidence="2">
    <location>
        <begin position="173"/>
        <end position="194"/>
    </location>
</feature>
<keyword evidence="2" id="KW-0472">Membrane</keyword>
<dbReference type="SUPFAM" id="SSF160544">
    <property type="entry name" value="EscU C-terminal domain-like"/>
    <property type="match status" value="1"/>
</dbReference>
<feature type="transmembrane region" description="Helical" evidence="2">
    <location>
        <begin position="32"/>
        <end position="58"/>
    </location>
</feature>